<sequence length="436" mass="49064">MLISIIIPCYQQEEYLERALDSIQQQKYHPLEVIIVDDGSVTPVTLPAIEYSFSIQLIRQLNLGLSAARNTGIDNSAGKLIKFLDADDTLLPGCLIAQAACISKSSGVVSVIGYKEIDENSGISRDVYPAFGDVIPALMIDNLAPVHSFLFHKSDLIDVSGFDITERTNGGCEDYDLIFRMALNKIDFISLHKVGVAYHRRDGSMSTNTEKMKKAIFDVWLYNVSTMLKYNVDMSFSYIIPILAGLSLRLDKRPISMPHELETLIMDLMTVVVSSKKLLNLGELQFLLGTIQKHTELFPLYQLLKSIVKSASSSLVLKPQEFLDYRMYLLGAGYRFDDQRLYNILSLGKKHNNRFAIYGAGDIGRRIYNILQAADITPVCFFDKNHTQKKCTYKIPTLIPDKINFTKINAVIIASDAYYQEIYTLVKSMSSDIDVV</sequence>
<name>A0A2T4MXH7_AERVE</name>
<feature type="domain" description="Glycosyltransferase 2-like" evidence="1">
    <location>
        <begin position="4"/>
        <end position="122"/>
    </location>
</feature>
<dbReference type="SUPFAM" id="SSF53448">
    <property type="entry name" value="Nucleotide-diphospho-sugar transferases"/>
    <property type="match status" value="1"/>
</dbReference>
<comment type="caution">
    <text evidence="2">The sequence shown here is derived from an EMBL/GenBank/DDBJ whole genome shotgun (WGS) entry which is preliminary data.</text>
</comment>
<dbReference type="GO" id="GO:0016758">
    <property type="term" value="F:hexosyltransferase activity"/>
    <property type="evidence" value="ECO:0007669"/>
    <property type="project" value="UniProtKB-ARBA"/>
</dbReference>
<dbReference type="Pfam" id="PF00535">
    <property type="entry name" value="Glycos_transf_2"/>
    <property type="match status" value="1"/>
</dbReference>
<dbReference type="AlphaFoldDB" id="A0A2T4MXH7"/>
<proteinExistence type="predicted"/>
<organism evidence="2 3">
    <name type="scientific">Aeromonas veronii</name>
    <dbReference type="NCBI Taxonomy" id="654"/>
    <lineage>
        <taxon>Bacteria</taxon>
        <taxon>Pseudomonadati</taxon>
        <taxon>Pseudomonadota</taxon>
        <taxon>Gammaproteobacteria</taxon>
        <taxon>Aeromonadales</taxon>
        <taxon>Aeromonadaceae</taxon>
        <taxon>Aeromonas</taxon>
    </lineage>
</organism>
<evidence type="ECO:0000313" key="3">
    <source>
        <dbReference type="Proteomes" id="UP000241986"/>
    </source>
</evidence>
<dbReference type="InterPro" id="IPR001173">
    <property type="entry name" value="Glyco_trans_2-like"/>
</dbReference>
<evidence type="ECO:0000313" key="2">
    <source>
        <dbReference type="EMBL" id="PTH79271.1"/>
    </source>
</evidence>
<gene>
    <name evidence="2" type="ORF">DAA48_20455</name>
</gene>
<protein>
    <recommendedName>
        <fullName evidence="1">Glycosyltransferase 2-like domain-containing protein</fullName>
    </recommendedName>
</protein>
<reference evidence="2 3" key="1">
    <citation type="submission" date="2018-03" db="EMBL/GenBank/DDBJ databases">
        <title>Aeromonas veronii whole genome sequencing and analysis.</title>
        <authorList>
            <person name="Xie H."/>
            <person name="Liu T."/>
            <person name="Wang K."/>
        </authorList>
    </citation>
    <scope>NUCLEOTIDE SEQUENCE [LARGE SCALE GENOMIC DNA]</scope>
    <source>
        <strain evidence="2 3">XH.VA.1</strain>
    </source>
</reference>
<dbReference type="PANTHER" id="PTHR22916:SF3">
    <property type="entry name" value="UDP-GLCNAC:BETAGAL BETA-1,3-N-ACETYLGLUCOSAMINYLTRANSFERASE-LIKE PROTEIN 1"/>
    <property type="match status" value="1"/>
</dbReference>
<dbReference type="Gene3D" id="3.90.550.10">
    <property type="entry name" value="Spore Coat Polysaccharide Biosynthesis Protein SpsA, Chain A"/>
    <property type="match status" value="1"/>
</dbReference>
<dbReference type="Proteomes" id="UP000241986">
    <property type="component" value="Unassembled WGS sequence"/>
</dbReference>
<dbReference type="CDD" id="cd00761">
    <property type="entry name" value="Glyco_tranf_GTA_type"/>
    <property type="match status" value="1"/>
</dbReference>
<dbReference type="EMBL" id="PZKL01000043">
    <property type="protein sequence ID" value="PTH79271.1"/>
    <property type="molecule type" value="Genomic_DNA"/>
</dbReference>
<dbReference type="InterPro" id="IPR029044">
    <property type="entry name" value="Nucleotide-diphossugar_trans"/>
</dbReference>
<dbReference type="PANTHER" id="PTHR22916">
    <property type="entry name" value="GLYCOSYLTRANSFERASE"/>
    <property type="match status" value="1"/>
</dbReference>
<evidence type="ECO:0000259" key="1">
    <source>
        <dbReference type="Pfam" id="PF00535"/>
    </source>
</evidence>
<accession>A0A2T4MXH7</accession>
<dbReference type="RefSeq" id="WP_107684463.1">
    <property type="nucleotide sequence ID" value="NZ_PZKL01000043.1"/>
</dbReference>
<dbReference type="Gene3D" id="3.40.50.720">
    <property type="entry name" value="NAD(P)-binding Rossmann-like Domain"/>
    <property type="match status" value="1"/>
</dbReference>